<accession>A0A7H9AMW1</accession>
<dbReference type="EMBL" id="CP058595">
    <property type="protein sequence ID" value="QLG44789.1"/>
    <property type="molecule type" value="Genomic_DNA"/>
</dbReference>
<dbReference type="SUPFAM" id="SSF56954">
    <property type="entry name" value="Outer membrane efflux proteins (OEP)"/>
    <property type="match status" value="1"/>
</dbReference>
<dbReference type="Pfam" id="PF02321">
    <property type="entry name" value="OEP"/>
    <property type="match status" value="1"/>
</dbReference>
<evidence type="ECO:0000256" key="1">
    <source>
        <dbReference type="ARBA" id="ARBA00007613"/>
    </source>
</evidence>
<evidence type="ECO:0000256" key="2">
    <source>
        <dbReference type="SAM" id="SignalP"/>
    </source>
</evidence>
<keyword evidence="4" id="KW-1185">Reference proteome</keyword>
<protein>
    <submittedName>
        <fullName evidence="3">TolC family protein</fullName>
    </submittedName>
</protein>
<dbReference type="InterPro" id="IPR010131">
    <property type="entry name" value="MdtP/NodT-like"/>
</dbReference>
<dbReference type="KEGG" id="cagg:HYG79_05300"/>
<dbReference type="Proteomes" id="UP000509302">
    <property type="component" value="Chromosome"/>
</dbReference>
<dbReference type="InterPro" id="IPR003423">
    <property type="entry name" value="OMP_efflux"/>
</dbReference>
<dbReference type="RefSeq" id="WP_179241114.1">
    <property type="nucleotide sequence ID" value="NZ_CP058595.1"/>
</dbReference>
<dbReference type="PANTHER" id="PTHR30203">
    <property type="entry name" value="OUTER MEMBRANE CATION EFFLUX PROTEIN"/>
    <property type="match status" value="1"/>
</dbReference>
<organism evidence="3 4">
    <name type="scientific">Costertonia aggregata</name>
    <dbReference type="NCBI Taxonomy" id="343403"/>
    <lineage>
        <taxon>Bacteria</taxon>
        <taxon>Pseudomonadati</taxon>
        <taxon>Bacteroidota</taxon>
        <taxon>Flavobacteriia</taxon>
        <taxon>Flavobacteriales</taxon>
        <taxon>Flavobacteriaceae</taxon>
        <taxon>Costertonia</taxon>
    </lineage>
</organism>
<proteinExistence type="inferred from homology"/>
<evidence type="ECO:0000313" key="4">
    <source>
        <dbReference type="Proteomes" id="UP000509302"/>
    </source>
</evidence>
<dbReference type="Gene3D" id="1.20.1600.10">
    <property type="entry name" value="Outer membrane efflux proteins (OEP)"/>
    <property type="match status" value="1"/>
</dbReference>
<gene>
    <name evidence="3" type="ORF">HYG79_05300</name>
</gene>
<comment type="similarity">
    <text evidence="1">Belongs to the outer membrane factor (OMF) (TC 1.B.17) family.</text>
</comment>
<evidence type="ECO:0000313" key="3">
    <source>
        <dbReference type="EMBL" id="QLG44789.1"/>
    </source>
</evidence>
<dbReference type="GO" id="GO:0015562">
    <property type="term" value="F:efflux transmembrane transporter activity"/>
    <property type="evidence" value="ECO:0007669"/>
    <property type="project" value="InterPro"/>
</dbReference>
<dbReference type="AlphaFoldDB" id="A0A7H9AMW1"/>
<keyword evidence="2" id="KW-0732">Signal</keyword>
<feature type="chain" id="PRO_5028846139" evidence="2">
    <location>
        <begin position="20"/>
        <end position="405"/>
    </location>
</feature>
<sequence length="405" mass="46717">MKKLKYILVFLFVSAFAKAQQLQSYIKEAEANNPEIQAFELRYNIAEEKVNEANWIPNTEVSAGYFVSEPETRVGAQRARIGVKQMLPWFGTITARENYATAMADAEYVDITIAKRKLALSVAQSYYRLYSIRAKQAVLDENIQLLETYERLALTSVEVGKASAVDVLRLQIRQNELHQQKEVLEEEFTAEQTAFNNLLNRDSMMTVIVVPEMEIPQEDPFYNNEALSLNPELLKYDKLYESVAQSELLNQRESLPMIGFGVDYLPVTERSDVNFSDNGKDVLMPMVSVSIPIFNNRYKSISKQNELRQQEIETQREQRLNVLESAFAKAQSQRNQARIAYDTQDRNLKQAQDAEEILVKNYETGTIDFNDVLDIQELQLKFQMNQIESVQMYYVQSAIINYLIN</sequence>
<reference evidence="3 4" key="1">
    <citation type="journal article" date="2006" name="Int. J. Syst. Evol. Microbiol.">
        <title>Costertonia aggregata gen. nov., sp. nov., a mesophilic marine bacterium of the family Flavobacteriaceae, isolated from a mature biofilm.</title>
        <authorList>
            <person name="Kwon K.K."/>
            <person name="Lee Y.K."/>
            <person name="Lee H.K."/>
        </authorList>
    </citation>
    <scope>NUCLEOTIDE SEQUENCE [LARGE SCALE GENOMIC DNA]</scope>
    <source>
        <strain evidence="3 4">KCCM 42265</strain>
    </source>
</reference>
<name>A0A7H9AMW1_9FLAO</name>
<feature type="signal peptide" evidence="2">
    <location>
        <begin position="1"/>
        <end position="19"/>
    </location>
</feature>